<evidence type="ECO:0000256" key="1">
    <source>
        <dbReference type="SAM" id="Phobius"/>
    </source>
</evidence>
<keyword evidence="3" id="KW-1185">Reference proteome</keyword>
<evidence type="ECO:0000313" key="2">
    <source>
        <dbReference type="EMBL" id="WOC32397.1"/>
    </source>
</evidence>
<organism evidence="2 3">
    <name type="scientific">Caproicibacterium argilliputei</name>
    <dbReference type="NCBI Taxonomy" id="3030016"/>
    <lineage>
        <taxon>Bacteria</taxon>
        <taxon>Bacillati</taxon>
        <taxon>Bacillota</taxon>
        <taxon>Clostridia</taxon>
        <taxon>Eubacteriales</taxon>
        <taxon>Oscillospiraceae</taxon>
        <taxon>Caproicibacterium</taxon>
    </lineage>
</organism>
<protein>
    <submittedName>
        <fullName evidence="2">Uncharacterized protein</fullName>
    </submittedName>
</protein>
<name>A0AA97DA15_9FIRM</name>
<accession>A0AA97DA15</accession>
<evidence type="ECO:0000313" key="3">
    <source>
        <dbReference type="Proteomes" id="UP001300604"/>
    </source>
</evidence>
<reference evidence="3" key="3">
    <citation type="submission" date="2024-06" db="EMBL/GenBank/DDBJ databases">
        <authorList>
            <person name="Zeng C."/>
        </authorList>
    </citation>
    <scope>NUCLEOTIDE SEQUENCE [LARGE SCALE GENOMIC DNA]</scope>
    <source>
        <strain evidence="3">ZCY20-5</strain>
    </source>
</reference>
<dbReference type="AlphaFoldDB" id="A0AA97DA15"/>
<gene>
    <name evidence="2" type="ORF">PXC00_00590</name>
</gene>
<proteinExistence type="predicted"/>
<dbReference type="RefSeq" id="WP_275844896.1">
    <property type="nucleotide sequence ID" value="NZ_CP135996.1"/>
</dbReference>
<reference evidence="3" key="1">
    <citation type="submission" date="2024-06" db="EMBL/GenBank/DDBJ databases">
        <title>Caproicibacterium argilliputei sp. nov, a novel caproic acid producing anaerobic bacterium isolated from pit mud.</title>
        <authorList>
            <person name="Zeng C."/>
        </authorList>
    </citation>
    <scope>NUCLEOTIDE SEQUENCE [LARGE SCALE GENOMIC DNA]</scope>
    <source>
        <strain evidence="3">ZCY20-5</strain>
    </source>
</reference>
<sequence>MKKCKKRFVIPVAIVAAVLIAGMAVYFHGPGVDAEKGPFITEAQAKEIAQQAVSTSADGTWTKNSKVTFLLPEHDLAGNIVMYNCRVETDGKPTGDISVMTQNGGSQGSSNNGSTLAYCDRKLQTAAKRNAQADDYLVNGAQCGYDVALKNEDGSYTVAEMNGKPKTISSRRFLWHAWFYKHCRISGWA</sequence>
<dbReference type="KEGG" id="carl:PXC00_00590"/>
<reference evidence="2 3" key="2">
    <citation type="submission" date="2024-06" db="EMBL/GenBank/DDBJ databases">
        <title>Caproicibacterium argilliputei sp. nov, a novel caproic acid producing anaerobic bacterium isolated from pit mud.</title>
        <authorList>
            <person name="Xia S."/>
        </authorList>
    </citation>
    <scope>NUCLEOTIDE SEQUENCE [LARGE SCALE GENOMIC DNA]</scope>
    <source>
        <strain evidence="2 3">ZCY20-5</strain>
    </source>
</reference>
<dbReference type="EMBL" id="CP135996">
    <property type="protein sequence ID" value="WOC32397.1"/>
    <property type="molecule type" value="Genomic_DNA"/>
</dbReference>
<keyword evidence="1" id="KW-1133">Transmembrane helix</keyword>
<dbReference type="Proteomes" id="UP001300604">
    <property type="component" value="Chromosome"/>
</dbReference>
<keyword evidence="1" id="KW-0812">Transmembrane</keyword>
<feature type="transmembrane region" description="Helical" evidence="1">
    <location>
        <begin position="7"/>
        <end position="27"/>
    </location>
</feature>
<keyword evidence="1" id="KW-0472">Membrane</keyword>